<dbReference type="SMART" id="SM00091">
    <property type="entry name" value="PAS"/>
    <property type="match status" value="1"/>
</dbReference>
<evidence type="ECO:0000313" key="7">
    <source>
        <dbReference type="EMBL" id="MBK4733123.1"/>
    </source>
</evidence>
<dbReference type="CDD" id="cd01949">
    <property type="entry name" value="GGDEF"/>
    <property type="match status" value="1"/>
</dbReference>
<dbReference type="Gene3D" id="3.20.20.450">
    <property type="entry name" value="EAL domain"/>
    <property type="match status" value="1"/>
</dbReference>
<reference evidence="7" key="1">
    <citation type="submission" date="2021-01" db="EMBL/GenBank/DDBJ databases">
        <title>Genome sequence of strain Noviherbaspirillum sp. DKR-6.</title>
        <authorList>
            <person name="Chaudhary D.K."/>
        </authorList>
    </citation>
    <scope>NUCLEOTIDE SEQUENCE</scope>
    <source>
        <strain evidence="7">DKR-6</strain>
    </source>
</reference>
<dbReference type="GO" id="GO:0006355">
    <property type="term" value="P:regulation of DNA-templated transcription"/>
    <property type="evidence" value="ECO:0007669"/>
    <property type="project" value="InterPro"/>
</dbReference>
<dbReference type="GO" id="GO:0071732">
    <property type="term" value="P:cellular response to nitric oxide"/>
    <property type="evidence" value="ECO:0007669"/>
    <property type="project" value="UniProtKB-ARBA"/>
</dbReference>
<dbReference type="PANTHER" id="PTHR44757">
    <property type="entry name" value="DIGUANYLATE CYCLASE DGCP"/>
    <property type="match status" value="1"/>
</dbReference>
<dbReference type="Gene3D" id="3.40.50.2300">
    <property type="match status" value="1"/>
</dbReference>
<dbReference type="SUPFAM" id="SSF55073">
    <property type="entry name" value="Nucleotide cyclase"/>
    <property type="match status" value="1"/>
</dbReference>
<dbReference type="SMART" id="SM00052">
    <property type="entry name" value="EAL"/>
    <property type="match status" value="1"/>
</dbReference>
<dbReference type="SMART" id="SM00267">
    <property type="entry name" value="GGDEF"/>
    <property type="match status" value="1"/>
</dbReference>
<feature type="domain" description="GGDEF" evidence="6">
    <location>
        <begin position="310"/>
        <end position="444"/>
    </location>
</feature>
<dbReference type="Proteomes" id="UP000622890">
    <property type="component" value="Unassembled WGS sequence"/>
</dbReference>
<dbReference type="InterPro" id="IPR000014">
    <property type="entry name" value="PAS"/>
</dbReference>
<dbReference type="Gene3D" id="3.30.450.20">
    <property type="entry name" value="PAS domain"/>
    <property type="match status" value="1"/>
</dbReference>
<dbReference type="FunFam" id="3.30.70.270:FF:000001">
    <property type="entry name" value="Diguanylate cyclase domain protein"/>
    <property type="match status" value="1"/>
</dbReference>
<evidence type="ECO:0000259" key="5">
    <source>
        <dbReference type="PROSITE" id="PS50883"/>
    </source>
</evidence>
<dbReference type="Pfam" id="PF00989">
    <property type="entry name" value="PAS"/>
    <property type="match status" value="1"/>
</dbReference>
<dbReference type="EMBL" id="JAEPBG010000001">
    <property type="protein sequence ID" value="MBK4733123.1"/>
    <property type="molecule type" value="Genomic_DNA"/>
</dbReference>
<dbReference type="InterPro" id="IPR000160">
    <property type="entry name" value="GGDEF_dom"/>
</dbReference>
<accession>A0A934W5E3</accession>
<comment type="caution">
    <text evidence="7">The sequence shown here is derived from an EMBL/GenBank/DDBJ whole genome shotgun (WGS) entry which is preliminary data.</text>
</comment>
<dbReference type="AlphaFoldDB" id="A0A934W5E3"/>
<evidence type="ECO:0000259" key="4">
    <source>
        <dbReference type="PROSITE" id="PS50112"/>
    </source>
</evidence>
<feature type="domain" description="PAS" evidence="4">
    <location>
        <begin position="152"/>
        <end position="206"/>
    </location>
</feature>
<dbReference type="InterPro" id="IPR001633">
    <property type="entry name" value="EAL_dom"/>
</dbReference>
<evidence type="ECO:0000259" key="6">
    <source>
        <dbReference type="PROSITE" id="PS50887"/>
    </source>
</evidence>
<feature type="modified residue" description="4-aspartylphosphate" evidence="2">
    <location>
        <position position="65"/>
    </location>
</feature>
<dbReference type="InterPro" id="IPR011006">
    <property type="entry name" value="CheY-like_superfamily"/>
</dbReference>
<dbReference type="InterPro" id="IPR035965">
    <property type="entry name" value="PAS-like_dom_sf"/>
</dbReference>
<dbReference type="Gene3D" id="3.30.70.270">
    <property type="match status" value="1"/>
</dbReference>
<dbReference type="InterPro" id="IPR035919">
    <property type="entry name" value="EAL_sf"/>
</dbReference>
<organism evidence="7 8">
    <name type="scientific">Noviherbaspirillum pedocola</name>
    <dbReference type="NCBI Taxonomy" id="2801341"/>
    <lineage>
        <taxon>Bacteria</taxon>
        <taxon>Pseudomonadati</taxon>
        <taxon>Pseudomonadota</taxon>
        <taxon>Betaproteobacteria</taxon>
        <taxon>Burkholderiales</taxon>
        <taxon>Oxalobacteraceae</taxon>
        <taxon>Noviherbaspirillum</taxon>
    </lineage>
</organism>
<dbReference type="Pfam" id="PF00072">
    <property type="entry name" value="Response_reg"/>
    <property type="match status" value="1"/>
</dbReference>
<dbReference type="PROSITE" id="PS50110">
    <property type="entry name" value="RESPONSE_REGULATORY"/>
    <property type="match status" value="1"/>
</dbReference>
<dbReference type="SMART" id="SM00448">
    <property type="entry name" value="REC"/>
    <property type="match status" value="1"/>
</dbReference>
<proteinExistence type="predicted"/>
<dbReference type="PANTHER" id="PTHR44757:SF2">
    <property type="entry name" value="BIOFILM ARCHITECTURE MAINTENANCE PROTEIN MBAA"/>
    <property type="match status" value="1"/>
</dbReference>
<protein>
    <submittedName>
        <fullName evidence="7">EAL domain-containing protein</fullName>
    </submittedName>
</protein>
<dbReference type="FunFam" id="3.20.20.450:FF:000001">
    <property type="entry name" value="Cyclic di-GMP phosphodiesterase yahA"/>
    <property type="match status" value="1"/>
</dbReference>
<dbReference type="InterPro" id="IPR043128">
    <property type="entry name" value="Rev_trsase/Diguanyl_cyclase"/>
</dbReference>
<feature type="domain" description="EAL" evidence="5">
    <location>
        <begin position="453"/>
        <end position="707"/>
    </location>
</feature>
<dbReference type="SUPFAM" id="SSF52172">
    <property type="entry name" value="CheY-like"/>
    <property type="match status" value="1"/>
</dbReference>
<dbReference type="GO" id="GO:0071111">
    <property type="term" value="F:cyclic-guanylate-specific phosphodiesterase activity"/>
    <property type="evidence" value="ECO:0007669"/>
    <property type="project" value="UniProtKB-EC"/>
</dbReference>
<dbReference type="NCBIfam" id="TIGR00254">
    <property type="entry name" value="GGDEF"/>
    <property type="match status" value="1"/>
</dbReference>
<name>A0A934W5E3_9BURK</name>
<gene>
    <name evidence="7" type="ORF">JJB74_00640</name>
</gene>
<dbReference type="PROSITE" id="PS50887">
    <property type="entry name" value="GGDEF"/>
    <property type="match status" value="1"/>
</dbReference>
<comment type="catalytic activity">
    <reaction evidence="1">
        <text>3',3'-c-di-GMP + H2O = 5'-phosphoguanylyl(3'-&gt;5')guanosine + H(+)</text>
        <dbReference type="Rhea" id="RHEA:24902"/>
        <dbReference type="ChEBI" id="CHEBI:15377"/>
        <dbReference type="ChEBI" id="CHEBI:15378"/>
        <dbReference type="ChEBI" id="CHEBI:58754"/>
        <dbReference type="ChEBI" id="CHEBI:58805"/>
        <dbReference type="EC" id="3.1.4.52"/>
    </reaction>
    <physiologicalReaction direction="left-to-right" evidence="1">
        <dbReference type="Rhea" id="RHEA:24903"/>
    </physiologicalReaction>
</comment>
<feature type="domain" description="Response regulatory" evidence="3">
    <location>
        <begin position="16"/>
        <end position="133"/>
    </location>
</feature>
<dbReference type="NCBIfam" id="TIGR00229">
    <property type="entry name" value="sensory_box"/>
    <property type="match status" value="1"/>
</dbReference>
<evidence type="ECO:0000256" key="2">
    <source>
        <dbReference type="PROSITE-ProRule" id="PRU00169"/>
    </source>
</evidence>
<dbReference type="CDD" id="cd01948">
    <property type="entry name" value="EAL"/>
    <property type="match status" value="1"/>
</dbReference>
<evidence type="ECO:0000256" key="1">
    <source>
        <dbReference type="ARBA" id="ARBA00051114"/>
    </source>
</evidence>
<dbReference type="SUPFAM" id="SSF141868">
    <property type="entry name" value="EAL domain-like"/>
    <property type="match status" value="1"/>
</dbReference>
<dbReference type="SUPFAM" id="SSF55785">
    <property type="entry name" value="PYP-like sensor domain (PAS domain)"/>
    <property type="match status" value="1"/>
</dbReference>
<dbReference type="InterPro" id="IPR029787">
    <property type="entry name" value="Nucleotide_cyclase"/>
</dbReference>
<dbReference type="Pfam" id="PF00563">
    <property type="entry name" value="EAL"/>
    <property type="match status" value="1"/>
</dbReference>
<dbReference type="InterPro" id="IPR013767">
    <property type="entry name" value="PAS_fold"/>
</dbReference>
<dbReference type="GO" id="GO:0000160">
    <property type="term" value="P:phosphorelay signal transduction system"/>
    <property type="evidence" value="ECO:0007669"/>
    <property type="project" value="InterPro"/>
</dbReference>
<dbReference type="Pfam" id="PF00990">
    <property type="entry name" value="GGDEF"/>
    <property type="match status" value="1"/>
</dbReference>
<sequence length="709" mass="78183">MDSLLKRLPEPTLQQVVLLVDDQTENLDSLAEALEDGALTILKAASGEAALELLMEHEVALALVDVVMPDMDGYDLVQWMRGNSRTRNVPVLLLTAGESDLDSVRRGYEAGAIDYLTKPVSASILKSKVDVLLELDRNKQRLQQACARIDNTKAYYESMLNAAGEGMIGIDRCGRIRFANPAARTMLGVSADALKSADYSLFYPDSGVAEAAWEDTPFFHTLRMGEDSRFDEAVFKRADGELFPVSMCVSALGGNGEGVVVVFQDISARKALEEQVRRSAETDNLTGLNNRFGFKTALKMAVERARRRGNSMALMFVDLDHFKRINDTLGHTVGDHLLSEVAQRLRLCVRGYDVVARTGGDEFAVVLDELDDSASAAQVARKILDALRQPIELDGGMRMVVGASIGIACYPECSDDIDLLMQAAGVAVYQAKRDGRNLFHFYVPEMNARARQRLMLEQALRGAMAGDEFALHYQPQVDIANGQVVGFEALLRWNHDDMGQVAPSTFVPLLEETGLIIPAGQWVFSTGCRQRHDWDGMLPEQCSLSVNLSPRQFIDKNLVPQIRQVLEANALPPYQLEIELTESMLMADTEHTRSVLRALKDLGLKVSVDDFGTGYSSLAYLKQFALDALKIDKQFIDSLTCSQKDAAIARSIIQLAHNLDLQVVAEGVETASQVETLRHLGCDVVQGFYFGKPVPASEVIRLPHEMALH</sequence>
<dbReference type="InterPro" id="IPR001789">
    <property type="entry name" value="Sig_transdc_resp-reg_receiver"/>
</dbReference>
<dbReference type="PROSITE" id="PS50112">
    <property type="entry name" value="PAS"/>
    <property type="match status" value="1"/>
</dbReference>
<evidence type="ECO:0000313" key="8">
    <source>
        <dbReference type="Proteomes" id="UP000622890"/>
    </source>
</evidence>
<evidence type="ECO:0000259" key="3">
    <source>
        <dbReference type="PROSITE" id="PS50110"/>
    </source>
</evidence>
<dbReference type="PROSITE" id="PS50883">
    <property type="entry name" value="EAL"/>
    <property type="match status" value="1"/>
</dbReference>
<dbReference type="InterPro" id="IPR052155">
    <property type="entry name" value="Biofilm_reg_signaling"/>
</dbReference>
<dbReference type="CDD" id="cd00130">
    <property type="entry name" value="PAS"/>
    <property type="match status" value="1"/>
</dbReference>
<keyword evidence="8" id="KW-1185">Reference proteome</keyword>
<dbReference type="RefSeq" id="WP_200589626.1">
    <property type="nucleotide sequence ID" value="NZ_JAEPBG010000001.1"/>
</dbReference>
<keyword evidence="2" id="KW-0597">Phosphoprotein</keyword>